<evidence type="ECO:0000256" key="2">
    <source>
        <dbReference type="ARBA" id="ARBA00022692"/>
    </source>
</evidence>
<evidence type="ECO:0000313" key="8">
    <source>
        <dbReference type="Proteomes" id="UP000287188"/>
    </source>
</evidence>
<dbReference type="PROSITE" id="PS50850">
    <property type="entry name" value="MFS"/>
    <property type="match status" value="1"/>
</dbReference>
<dbReference type="Proteomes" id="UP000287188">
    <property type="component" value="Unassembled WGS sequence"/>
</dbReference>
<evidence type="ECO:0000256" key="5">
    <source>
        <dbReference type="SAM" id="Phobius"/>
    </source>
</evidence>
<dbReference type="InterPro" id="IPR036259">
    <property type="entry name" value="MFS_trans_sf"/>
</dbReference>
<dbReference type="InterPro" id="IPR020846">
    <property type="entry name" value="MFS_dom"/>
</dbReference>
<evidence type="ECO:0000256" key="3">
    <source>
        <dbReference type="ARBA" id="ARBA00022989"/>
    </source>
</evidence>
<comment type="caution">
    <text evidence="7">The sequence shown here is derived from an EMBL/GenBank/DDBJ whole genome shotgun (WGS) entry which is preliminary data.</text>
</comment>
<dbReference type="GO" id="GO:0005886">
    <property type="term" value="C:plasma membrane"/>
    <property type="evidence" value="ECO:0007669"/>
    <property type="project" value="UniProtKB-SubCell"/>
</dbReference>
<dbReference type="Pfam" id="PF07690">
    <property type="entry name" value="MFS_1"/>
    <property type="match status" value="1"/>
</dbReference>
<evidence type="ECO:0000256" key="1">
    <source>
        <dbReference type="ARBA" id="ARBA00004651"/>
    </source>
</evidence>
<evidence type="ECO:0000256" key="4">
    <source>
        <dbReference type="ARBA" id="ARBA00023136"/>
    </source>
</evidence>
<keyword evidence="3 5" id="KW-1133">Transmembrane helix</keyword>
<feature type="domain" description="Major facilitator superfamily (MFS) profile" evidence="6">
    <location>
        <begin position="1"/>
        <end position="110"/>
    </location>
</feature>
<feature type="transmembrane region" description="Helical" evidence="5">
    <location>
        <begin position="28"/>
        <end position="48"/>
    </location>
</feature>
<feature type="transmembrane region" description="Helical" evidence="5">
    <location>
        <begin position="91"/>
        <end position="108"/>
    </location>
</feature>
<dbReference type="Gene3D" id="1.20.1250.20">
    <property type="entry name" value="MFS general substrate transporter like domains"/>
    <property type="match status" value="1"/>
</dbReference>
<keyword evidence="2 5" id="KW-0812">Transmembrane</keyword>
<accession>A0A402AX13</accession>
<dbReference type="SUPFAM" id="SSF103473">
    <property type="entry name" value="MFS general substrate transporter"/>
    <property type="match status" value="1"/>
</dbReference>
<dbReference type="AlphaFoldDB" id="A0A402AX13"/>
<keyword evidence="4 5" id="KW-0472">Membrane</keyword>
<comment type="subcellular location">
    <subcellularLocation>
        <location evidence="1">Cell membrane</location>
        <topology evidence="1">Multi-pass membrane protein</topology>
    </subcellularLocation>
</comment>
<protein>
    <recommendedName>
        <fullName evidence="6">Major facilitator superfamily (MFS) profile domain-containing protein</fullName>
    </recommendedName>
</protein>
<gene>
    <name evidence="7" type="ORF">KDK_74270</name>
</gene>
<evidence type="ECO:0000259" key="6">
    <source>
        <dbReference type="PROSITE" id="PS50850"/>
    </source>
</evidence>
<proteinExistence type="predicted"/>
<dbReference type="InterPro" id="IPR011701">
    <property type="entry name" value="MFS"/>
</dbReference>
<dbReference type="GO" id="GO:0022857">
    <property type="term" value="F:transmembrane transporter activity"/>
    <property type="evidence" value="ECO:0007669"/>
    <property type="project" value="InterPro"/>
</dbReference>
<evidence type="ECO:0000313" key="7">
    <source>
        <dbReference type="EMBL" id="GCE23627.1"/>
    </source>
</evidence>
<feature type="transmembrane region" description="Helical" evidence="5">
    <location>
        <begin position="69"/>
        <end position="85"/>
    </location>
</feature>
<keyword evidence="8" id="KW-1185">Reference proteome</keyword>
<sequence>MISASLLVQMPLFFLTYLAPSFWMQYPLIVLSTALAGFLWPTLGALMANRVQQHEQGQLAGVNTTLNNLMSVIGPLWAGTFYNVLGHGSPFWTWSIVLLVSWLLMMRVRP</sequence>
<name>A0A402AX13_9CHLR</name>
<organism evidence="7 8">
    <name type="scientific">Dictyobacter kobayashii</name>
    <dbReference type="NCBI Taxonomy" id="2014872"/>
    <lineage>
        <taxon>Bacteria</taxon>
        <taxon>Bacillati</taxon>
        <taxon>Chloroflexota</taxon>
        <taxon>Ktedonobacteria</taxon>
        <taxon>Ktedonobacterales</taxon>
        <taxon>Dictyobacteraceae</taxon>
        <taxon>Dictyobacter</taxon>
    </lineage>
</organism>
<reference evidence="8" key="1">
    <citation type="submission" date="2018-12" db="EMBL/GenBank/DDBJ databases">
        <title>Tengunoibacter tsumagoiensis gen. nov., sp. nov., Dictyobacter kobayashii sp. nov., D. alpinus sp. nov., and D. joshuensis sp. nov. and description of Dictyobacteraceae fam. nov. within the order Ktedonobacterales isolated from Tengu-no-mugimeshi.</title>
        <authorList>
            <person name="Wang C.M."/>
            <person name="Zheng Y."/>
            <person name="Sakai Y."/>
            <person name="Toyoda A."/>
            <person name="Minakuchi Y."/>
            <person name="Abe K."/>
            <person name="Yokota A."/>
            <person name="Yabe S."/>
        </authorList>
    </citation>
    <scope>NUCLEOTIDE SEQUENCE [LARGE SCALE GENOMIC DNA]</scope>
    <source>
        <strain evidence="8">Uno11</strain>
    </source>
</reference>
<dbReference type="EMBL" id="BIFS01000002">
    <property type="protein sequence ID" value="GCE23627.1"/>
    <property type="molecule type" value="Genomic_DNA"/>
</dbReference>